<evidence type="ECO:0000313" key="10">
    <source>
        <dbReference type="EMBL" id="AVX02708.1"/>
    </source>
</evidence>
<evidence type="ECO:0000256" key="1">
    <source>
        <dbReference type="ARBA" id="ARBA00004429"/>
    </source>
</evidence>
<accession>A0A2R4M9J0</accession>
<proteinExistence type="inferred from homology"/>
<dbReference type="InterPro" id="IPR003660">
    <property type="entry name" value="HAMP_dom"/>
</dbReference>
<protein>
    <submittedName>
        <fullName evidence="10">Putative chemoreceptor</fullName>
    </submittedName>
</protein>
<feature type="domain" description="HAMP" evidence="9">
    <location>
        <begin position="368"/>
        <end position="421"/>
    </location>
</feature>
<keyword evidence="2" id="KW-1003">Cell membrane</keyword>
<dbReference type="Gene3D" id="1.10.287.950">
    <property type="entry name" value="Methyl-accepting chemotaxis protein"/>
    <property type="match status" value="1"/>
</dbReference>
<keyword evidence="6" id="KW-0472">Membrane</keyword>
<sequence length="717" mass="76662">MFKLPTFNIAARLPLALSISALAIGLGVGAASFFISSQTVNSMTKEKLEAIVESRAIALERYFAQVEDDLLLQSKNPTVIEAAKDFATAWSRIEGDAQTILQQGYVAQNPFPLGEKDKLQQANLGLWYDSVHERYHSYFSELMTQNGYYDVFLFDLAGNLTYTVAKENDYATNFKEGGGRWSSSDLGKAYRAGESLAPGQTAFFDIAPYAPSQNLPATFMSTPLVDKAGTRIGVLAFQLPVEEFTTIMHDKTGLGQTGETFIVGADHLFRNDSDFTEENDILTTSLDYTAIDEAIQGERGFTTTDDYRGQELYLLTVPFSFGGVNWAVTGVKGVAESNQPVIALRNAMMMIGAGFLAVIVVAGVLFARTITRPIARLSTTMKDLAEGQLDVEIEGTEGKDELGDMARAVDVFKQNAIERQRLETESEAESKAQAKRQARIEELITHFRTTVGDALELVTKNSAQMTETANMLNDIATNTSGQAGDAANASKEASTNVKAVAAAAEELAASIEEISRQVSKTNTIVNSAADAAQLTNGRVTRLAAAAQKIGDVVALIQDIAEQTNLLALNTSIEAARAGEMGKGFAVVATEVKSLANQTASATEEISAQITEIQDSTKDAVAAIEQIAGTMTEVTQYTTSIASAVEEQGAATAEISQSVTQAATGTEQVAGSINTVTNAADETNQSANQVLVASQDMAQQAKTLRTTVDQFLTEVAAA</sequence>
<dbReference type="Proteomes" id="UP000258927">
    <property type="component" value="Chromosome"/>
</dbReference>
<dbReference type="STRING" id="1122213.GCA_000423365_02876"/>
<dbReference type="Pfam" id="PF00672">
    <property type="entry name" value="HAMP"/>
    <property type="match status" value="1"/>
</dbReference>
<dbReference type="GO" id="GO:0005886">
    <property type="term" value="C:plasma membrane"/>
    <property type="evidence" value="ECO:0007669"/>
    <property type="project" value="UniProtKB-SubCell"/>
</dbReference>
<keyword evidence="3 5" id="KW-0807">Transducer</keyword>
<dbReference type="Gene3D" id="6.10.340.10">
    <property type="match status" value="1"/>
</dbReference>
<dbReference type="PROSITE" id="PS50885">
    <property type="entry name" value="HAMP"/>
    <property type="match status" value="1"/>
</dbReference>
<evidence type="ECO:0000313" key="11">
    <source>
        <dbReference type="Proteomes" id="UP000258927"/>
    </source>
</evidence>
<dbReference type="GO" id="GO:0007165">
    <property type="term" value="P:signal transduction"/>
    <property type="evidence" value="ECO:0007669"/>
    <property type="project" value="UniProtKB-KW"/>
</dbReference>
<evidence type="ECO:0000256" key="4">
    <source>
        <dbReference type="ARBA" id="ARBA00029447"/>
    </source>
</evidence>
<dbReference type="PROSITE" id="PS50192">
    <property type="entry name" value="T_SNARE"/>
    <property type="match status" value="1"/>
</dbReference>
<dbReference type="Pfam" id="PF00015">
    <property type="entry name" value="MCPsignal"/>
    <property type="match status" value="1"/>
</dbReference>
<keyword evidence="6" id="KW-1133">Transmembrane helix</keyword>
<dbReference type="KEGG" id="mmyr:MXMO3_00160"/>
<evidence type="ECO:0000256" key="3">
    <source>
        <dbReference type="ARBA" id="ARBA00023224"/>
    </source>
</evidence>
<dbReference type="PANTHER" id="PTHR32089:SF112">
    <property type="entry name" value="LYSOZYME-LIKE PROTEIN-RELATED"/>
    <property type="match status" value="1"/>
</dbReference>
<dbReference type="SMART" id="SM00283">
    <property type="entry name" value="MA"/>
    <property type="match status" value="1"/>
</dbReference>
<feature type="domain" description="T-SNARE coiled-coil homology" evidence="8">
    <location>
        <begin position="613"/>
        <end position="675"/>
    </location>
</feature>
<keyword evidence="11" id="KW-1185">Reference proteome</keyword>
<dbReference type="InterPro" id="IPR000727">
    <property type="entry name" value="T_SNARE_dom"/>
</dbReference>
<dbReference type="SMART" id="SM00304">
    <property type="entry name" value="HAMP"/>
    <property type="match status" value="1"/>
</dbReference>
<dbReference type="RefSeq" id="WP_117394628.1">
    <property type="nucleotide sequence ID" value="NZ_CP021330.1"/>
</dbReference>
<keyword evidence="10" id="KW-0675">Receptor</keyword>
<keyword evidence="2" id="KW-0997">Cell inner membrane</keyword>
<dbReference type="AlphaFoldDB" id="A0A2R4M9J0"/>
<evidence type="ECO:0000256" key="5">
    <source>
        <dbReference type="PROSITE-ProRule" id="PRU00284"/>
    </source>
</evidence>
<dbReference type="PROSITE" id="PS50111">
    <property type="entry name" value="CHEMOTAXIS_TRANSDUC_2"/>
    <property type="match status" value="1"/>
</dbReference>
<evidence type="ECO:0000259" key="9">
    <source>
        <dbReference type="PROSITE" id="PS50885"/>
    </source>
</evidence>
<dbReference type="EMBL" id="CP021330">
    <property type="protein sequence ID" value="AVX02708.1"/>
    <property type="molecule type" value="Genomic_DNA"/>
</dbReference>
<evidence type="ECO:0000259" key="8">
    <source>
        <dbReference type="PROSITE" id="PS50192"/>
    </source>
</evidence>
<keyword evidence="6" id="KW-0812">Transmembrane</keyword>
<comment type="subcellular location">
    <subcellularLocation>
        <location evidence="1">Cell inner membrane</location>
        <topology evidence="1">Multi-pass membrane protein</topology>
    </subcellularLocation>
</comment>
<dbReference type="SUPFAM" id="SSF58104">
    <property type="entry name" value="Methyl-accepting chemotaxis protein (MCP) signaling domain"/>
    <property type="match status" value="1"/>
</dbReference>
<organism evidence="10 11">
    <name type="scientific">Maritalea myrionectae</name>
    <dbReference type="NCBI Taxonomy" id="454601"/>
    <lineage>
        <taxon>Bacteria</taxon>
        <taxon>Pseudomonadati</taxon>
        <taxon>Pseudomonadota</taxon>
        <taxon>Alphaproteobacteria</taxon>
        <taxon>Hyphomicrobiales</taxon>
        <taxon>Devosiaceae</taxon>
        <taxon>Maritalea</taxon>
    </lineage>
</organism>
<comment type="similarity">
    <text evidence="4">Belongs to the methyl-accepting chemotaxis (MCP) protein family.</text>
</comment>
<name>A0A2R4M9J0_9HYPH</name>
<dbReference type="PANTHER" id="PTHR32089">
    <property type="entry name" value="METHYL-ACCEPTING CHEMOTAXIS PROTEIN MCPB"/>
    <property type="match status" value="1"/>
</dbReference>
<feature type="transmembrane region" description="Helical" evidence="6">
    <location>
        <begin position="347"/>
        <end position="367"/>
    </location>
</feature>
<evidence type="ECO:0000256" key="6">
    <source>
        <dbReference type="SAM" id="Phobius"/>
    </source>
</evidence>
<reference evidence="10 11" key="1">
    <citation type="submission" date="2017-05" db="EMBL/GenBank/DDBJ databases">
        <title>Genome Analysis of Maritalea myrionectae HL2708#5.</title>
        <authorList>
            <consortium name="Cotde Inc.-PKNU"/>
            <person name="Jang D."/>
            <person name="Oh H.-M."/>
        </authorList>
    </citation>
    <scope>NUCLEOTIDE SEQUENCE [LARGE SCALE GENOMIC DNA]</scope>
    <source>
        <strain evidence="10 11">HL2708#5</strain>
    </source>
</reference>
<gene>
    <name evidence="10" type="ORF">MXMO3_00160</name>
</gene>
<evidence type="ECO:0000259" key="7">
    <source>
        <dbReference type="PROSITE" id="PS50111"/>
    </source>
</evidence>
<evidence type="ECO:0000256" key="2">
    <source>
        <dbReference type="ARBA" id="ARBA00022519"/>
    </source>
</evidence>
<feature type="domain" description="Methyl-accepting transducer" evidence="7">
    <location>
        <begin position="461"/>
        <end position="683"/>
    </location>
</feature>
<dbReference type="InterPro" id="IPR004089">
    <property type="entry name" value="MCPsignal_dom"/>
</dbReference>
<dbReference type="CDD" id="cd06225">
    <property type="entry name" value="HAMP"/>
    <property type="match status" value="1"/>
</dbReference>